<keyword evidence="18" id="KW-1185">Reference proteome</keyword>
<evidence type="ECO:0000256" key="8">
    <source>
        <dbReference type="ARBA" id="ARBA00022741"/>
    </source>
</evidence>
<evidence type="ECO:0000256" key="2">
    <source>
        <dbReference type="ARBA" id="ARBA00004651"/>
    </source>
</evidence>
<dbReference type="GO" id="GO:0000155">
    <property type="term" value="F:phosphorelay sensor kinase activity"/>
    <property type="evidence" value="ECO:0007669"/>
    <property type="project" value="InterPro"/>
</dbReference>
<dbReference type="InterPro" id="IPR050398">
    <property type="entry name" value="HssS/ArlS-like"/>
</dbReference>
<dbReference type="Pfam" id="PF00512">
    <property type="entry name" value="HisKA"/>
    <property type="match status" value="1"/>
</dbReference>
<dbReference type="SMART" id="SM00387">
    <property type="entry name" value="HATPase_c"/>
    <property type="match status" value="1"/>
</dbReference>
<comment type="subcellular location">
    <subcellularLocation>
        <location evidence="2">Cell membrane</location>
        <topology evidence="2">Multi-pass membrane protein</topology>
    </subcellularLocation>
</comment>
<dbReference type="PROSITE" id="PS50109">
    <property type="entry name" value="HIS_KIN"/>
    <property type="match status" value="1"/>
</dbReference>
<evidence type="ECO:0000256" key="12">
    <source>
        <dbReference type="ARBA" id="ARBA00023012"/>
    </source>
</evidence>
<dbReference type="Gene3D" id="6.10.340.10">
    <property type="match status" value="1"/>
</dbReference>
<dbReference type="PROSITE" id="PS50885">
    <property type="entry name" value="HAMP"/>
    <property type="match status" value="1"/>
</dbReference>
<evidence type="ECO:0000256" key="3">
    <source>
        <dbReference type="ARBA" id="ARBA00012438"/>
    </source>
</evidence>
<dbReference type="Gene3D" id="1.10.287.130">
    <property type="match status" value="1"/>
</dbReference>
<dbReference type="PANTHER" id="PTHR45528">
    <property type="entry name" value="SENSOR HISTIDINE KINASE CPXA"/>
    <property type="match status" value="1"/>
</dbReference>
<evidence type="ECO:0000313" key="18">
    <source>
        <dbReference type="Proteomes" id="UP000215137"/>
    </source>
</evidence>
<keyword evidence="8" id="KW-0547">Nucleotide-binding</keyword>
<feature type="domain" description="HAMP" evidence="16">
    <location>
        <begin position="197"/>
        <end position="252"/>
    </location>
</feature>
<evidence type="ECO:0000256" key="6">
    <source>
        <dbReference type="ARBA" id="ARBA00022679"/>
    </source>
</evidence>
<feature type="transmembrane region" description="Helical" evidence="14">
    <location>
        <begin position="7"/>
        <end position="32"/>
    </location>
</feature>
<proteinExistence type="predicted"/>
<name>A0A248TI43_9BACI</name>
<evidence type="ECO:0000256" key="9">
    <source>
        <dbReference type="ARBA" id="ARBA00022777"/>
    </source>
</evidence>
<evidence type="ECO:0000256" key="13">
    <source>
        <dbReference type="ARBA" id="ARBA00023136"/>
    </source>
</evidence>
<dbReference type="InterPro" id="IPR036890">
    <property type="entry name" value="HATPase_C_sf"/>
</dbReference>
<dbReference type="InterPro" id="IPR005467">
    <property type="entry name" value="His_kinase_dom"/>
</dbReference>
<keyword evidence="4" id="KW-1003">Cell membrane</keyword>
<dbReference type="InterPro" id="IPR036097">
    <property type="entry name" value="HisK_dim/P_sf"/>
</dbReference>
<keyword evidence="12" id="KW-0902">Two-component regulatory system</keyword>
<dbReference type="KEGG" id="bko:CKF48_11065"/>
<dbReference type="FunFam" id="1.10.287.130:FF:000001">
    <property type="entry name" value="Two-component sensor histidine kinase"/>
    <property type="match status" value="1"/>
</dbReference>
<sequence length="483" mass="55290">MTIKNRFLISYIGGIFIASVSILMILCIAFYVTTGFVPTPKTLYESFTKQRSLSPEEELAYVELRDIAKSTPDQLLEEDMRKKLQQLEHQSLGLVIRKEEDILYYSEELVERSLIVHFPDFDTNNIETKGTVDNAGRMYRYIKFDFYYSDQTKGSILVLKKENSFLQFLTRWGLLIILIIMFVSVAVMLFLNHQIRKSIIKPIESLGQIMSSIRDSDMMMQAPTLPGNTAKEVQQLTANFERMREALLASIEEKQNLENNRKDLVASISHDLKTPITSIIGYVEGLQEGVAETPERQEKYLKTIHSKSLALNHLIEELFLYSKLDAESVPFRFERTSLPDFLAHVVEEFQLSNRQVHINLQVSEEVYAQVDRMHMNRAITNLIENSIKFQKEKVPLAIVVEVIVLHRFVQLNVKDNGQGISEEKLPYVFDHFYRGEEARTSTTGGSGLGLAIVKQIVEKHKGQVKVQSTLNVGTTVTIVLEKS</sequence>
<dbReference type="Proteomes" id="UP000215137">
    <property type="component" value="Chromosome"/>
</dbReference>
<keyword evidence="6" id="KW-0808">Transferase</keyword>
<dbReference type="PANTHER" id="PTHR45528:SF1">
    <property type="entry name" value="SENSOR HISTIDINE KINASE CPXA"/>
    <property type="match status" value="1"/>
</dbReference>
<dbReference type="InterPro" id="IPR003594">
    <property type="entry name" value="HATPase_dom"/>
</dbReference>
<dbReference type="InterPro" id="IPR004358">
    <property type="entry name" value="Sig_transdc_His_kin-like_C"/>
</dbReference>
<dbReference type="Pfam" id="PF02518">
    <property type="entry name" value="HATPase_c"/>
    <property type="match status" value="1"/>
</dbReference>
<dbReference type="CDD" id="cd00082">
    <property type="entry name" value="HisKA"/>
    <property type="match status" value="1"/>
</dbReference>
<keyword evidence="9 17" id="KW-0418">Kinase</keyword>
<dbReference type="PRINTS" id="PR00344">
    <property type="entry name" value="BCTRLSENSOR"/>
</dbReference>
<dbReference type="EC" id="2.7.13.3" evidence="3"/>
<evidence type="ECO:0000256" key="5">
    <source>
        <dbReference type="ARBA" id="ARBA00022553"/>
    </source>
</evidence>
<evidence type="ECO:0000259" key="16">
    <source>
        <dbReference type="PROSITE" id="PS50885"/>
    </source>
</evidence>
<keyword evidence="10" id="KW-0067">ATP-binding</keyword>
<protein>
    <recommendedName>
        <fullName evidence="3">histidine kinase</fullName>
        <ecNumber evidence="3">2.7.13.3</ecNumber>
    </recommendedName>
</protein>
<reference evidence="17 18" key="1">
    <citation type="submission" date="2017-08" db="EMBL/GenBank/DDBJ databases">
        <title>Complete Genome Sequence of Bacillus kochii Oregon-R-modENCODE STRAIN BDGP4, isolated from Drosophila melanogaster gut.</title>
        <authorList>
            <person name="Wan K.H."/>
            <person name="Yu C."/>
            <person name="Park S."/>
            <person name="Hammonds A.S."/>
            <person name="Booth B.W."/>
            <person name="Celniker S.E."/>
        </authorList>
    </citation>
    <scope>NUCLEOTIDE SEQUENCE [LARGE SCALE GENOMIC DNA]</scope>
    <source>
        <strain evidence="17 18">BDGP4</strain>
    </source>
</reference>
<dbReference type="SMART" id="SM00388">
    <property type="entry name" value="HisKA"/>
    <property type="match status" value="1"/>
</dbReference>
<keyword evidence="7 14" id="KW-0812">Transmembrane</keyword>
<gene>
    <name evidence="17" type="ORF">CKF48_11065</name>
</gene>
<evidence type="ECO:0000256" key="7">
    <source>
        <dbReference type="ARBA" id="ARBA00022692"/>
    </source>
</evidence>
<organism evidence="17 18">
    <name type="scientific">Cytobacillus kochii</name>
    <dbReference type="NCBI Taxonomy" id="859143"/>
    <lineage>
        <taxon>Bacteria</taxon>
        <taxon>Bacillati</taxon>
        <taxon>Bacillota</taxon>
        <taxon>Bacilli</taxon>
        <taxon>Bacillales</taxon>
        <taxon>Bacillaceae</taxon>
        <taxon>Cytobacillus</taxon>
    </lineage>
</organism>
<dbReference type="RefSeq" id="WP_095371368.1">
    <property type="nucleotide sequence ID" value="NZ_CP022983.1"/>
</dbReference>
<dbReference type="AlphaFoldDB" id="A0A248TI43"/>
<dbReference type="InterPro" id="IPR003661">
    <property type="entry name" value="HisK_dim/P_dom"/>
</dbReference>
<dbReference type="GO" id="GO:0005886">
    <property type="term" value="C:plasma membrane"/>
    <property type="evidence" value="ECO:0007669"/>
    <property type="project" value="UniProtKB-SubCell"/>
</dbReference>
<evidence type="ECO:0000256" key="10">
    <source>
        <dbReference type="ARBA" id="ARBA00022840"/>
    </source>
</evidence>
<evidence type="ECO:0000256" key="4">
    <source>
        <dbReference type="ARBA" id="ARBA00022475"/>
    </source>
</evidence>
<dbReference type="CDD" id="cd00075">
    <property type="entry name" value="HATPase"/>
    <property type="match status" value="1"/>
</dbReference>
<comment type="catalytic activity">
    <reaction evidence="1">
        <text>ATP + protein L-histidine = ADP + protein N-phospho-L-histidine.</text>
        <dbReference type="EC" id="2.7.13.3"/>
    </reaction>
</comment>
<dbReference type="SUPFAM" id="SSF55874">
    <property type="entry name" value="ATPase domain of HSP90 chaperone/DNA topoisomerase II/histidine kinase"/>
    <property type="match status" value="1"/>
</dbReference>
<dbReference type="OrthoDB" id="335833at2"/>
<dbReference type="FunFam" id="3.30.565.10:FF:000006">
    <property type="entry name" value="Sensor histidine kinase WalK"/>
    <property type="match status" value="1"/>
</dbReference>
<evidence type="ECO:0000256" key="1">
    <source>
        <dbReference type="ARBA" id="ARBA00000085"/>
    </source>
</evidence>
<dbReference type="GO" id="GO:0005524">
    <property type="term" value="F:ATP binding"/>
    <property type="evidence" value="ECO:0007669"/>
    <property type="project" value="UniProtKB-KW"/>
</dbReference>
<evidence type="ECO:0000256" key="11">
    <source>
        <dbReference type="ARBA" id="ARBA00022989"/>
    </source>
</evidence>
<dbReference type="Gene3D" id="3.30.565.10">
    <property type="entry name" value="Histidine kinase-like ATPase, C-terminal domain"/>
    <property type="match status" value="1"/>
</dbReference>
<keyword evidence="5" id="KW-0597">Phosphoprotein</keyword>
<dbReference type="EMBL" id="CP022983">
    <property type="protein sequence ID" value="ASV67799.1"/>
    <property type="molecule type" value="Genomic_DNA"/>
</dbReference>
<evidence type="ECO:0000256" key="14">
    <source>
        <dbReference type="SAM" id="Phobius"/>
    </source>
</evidence>
<keyword evidence="11 14" id="KW-1133">Transmembrane helix</keyword>
<dbReference type="SUPFAM" id="SSF47384">
    <property type="entry name" value="Homodimeric domain of signal transducing histidine kinase"/>
    <property type="match status" value="1"/>
</dbReference>
<accession>A0A248TI43</accession>
<evidence type="ECO:0000313" key="17">
    <source>
        <dbReference type="EMBL" id="ASV67799.1"/>
    </source>
</evidence>
<evidence type="ECO:0000259" key="15">
    <source>
        <dbReference type="PROSITE" id="PS50109"/>
    </source>
</evidence>
<feature type="domain" description="Histidine kinase" evidence="15">
    <location>
        <begin position="267"/>
        <end position="483"/>
    </location>
</feature>
<keyword evidence="13 14" id="KW-0472">Membrane</keyword>
<dbReference type="InterPro" id="IPR003660">
    <property type="entry name" value="HAMP_dom"/>
</dbReference>
<feature type="transmembrane region" description="Helical" evidence="14">
    <location>
        <begin position="172"/>
        <end position="191"/>
    </location>
</feature>